<feature type="domain" description="Importin subunit beta-1/Transportin-1-like TPR repeats" evidence="6">
    <location>
        <begin position="159"/>
        <end position="542"/>
    </location>
</feature>
<dbReference type="Pfam" id="PF13513">
    <property type="entry name" value="HEAT_EZ"/>
    <property type="match status" value="1"/>
</dbReference>
<keyword evidence="5" id="KW-0653">Protein transport</keyword>
<sequence>ADRDAPCHNFIKAASPHLVPILLQQLTKQEEGQEQDETAWNLSTASGTCLGLAARVVQDAIVPMVMPFIQANISKNTTAEDWRLREAATFAFGLILDGPEPSMFQDTAKQALGFLLQAMKDPHPQVKDVTAWTIGRIFEFLHDSSQPNPIVTNDVLPAIMTVLLESLKDASHVAYRVCCAISQLAMGFTHHQGGTSPMSPFFKESISALLHCAQRHASHEHSRVQISAFEAINDLVRAASRDTLDVVAQLIQASVKHRKPTSVILAEIHKTFDLPATTSEACEKQAEVQTQLCGVLQVIVQKLADEEDTKPAVLPYADSIMETLLRIFNFRSSTVHEEAMLAVGAFSNAMGKAFIKYLPTFFTYLKIGLTNYKEWQVCLSTVGVLGDVCRNVEEAILPYCDEIMSILITNLGREDVHRNIKPQILAAFGDIAIFIGDKFEKYLDAVLRVLQQAMQLSIASAQSGEADFVEYNNMLRNGIMDAYSGIIQGLGPAKCQQYLTNEIAPVLDFVSSIGAEAGPNSEPDADVAKSAVMLLGDICACMTVAGSIFKHTAKRDWESVVNYCRATTGLQAETEWAVNMIDDRTQRAT</sequence>
<evidence type="ECO:0000256" key="3">
    <source>
        <dbReference type="ARBA" id="ARBA00022490"/>
    </source>
</evidence>
<dbReference type="GO" id="GO:0005737">
    <property type="term" value="C:cytoplasm"/>
    <property type="evidence" value="ECO:0007669"/>
    <property type="project" value="UniProtKB-SubCell"/>
</dbReference>
<feature type="non-terminal residue" evidence="7">
    <location>
        <position position="589"/>
    </location>
</feature>
<evidence type="ECO:0000256" key="5">
    <source>
        <dbReference type="ARBA" id="ARBA00022927"/>
    </source>
</evidence>
<evidence type="ECO:0000313" key="8">
    <source>
        <dbReference type="Proteomes" id="UP000485058"/>
    </source>
</evidence>
<gene>
    <name evidence="7" type="ORF">HaLaN_19738</name>
</gene>
<dbReference type="InterPro" id="IPR011989">
    <property type="entry name" value="ARM-like"/>
</dbReference>
<dbReference type="Proteomes" id="UP000485058">
    <property type="component" value="Unassembled WGS sequence"/>
</dbReference>
<accession>A0A699ZJ15</accession>
<comment type="caution">
    <text evidence="7">The sequence shown here is derived from an EMBL/GenBank/DDBJ whole genome shotgun (WGS) entry which is preliminary data.</text>
</comment>
<evidence type="ECO:0000313" key="7">
    <source>
        <dbReference type="EMBL" id="GFH22291.1"/>
    </source>
</evidence>
<protein>
    <submittedName>
        <fullName evidence="7">Importin N-terminal domain-containing protein</fullName>
    </submittedName>
</protein>
<dbReference type="EMBL" id="BLLF01002009">
    <property type="protein sequence ID" value="GFH22291.1"/>
    <property type="molecule type" value="Genomic_DNA"/>
</dbReference>
<dbReference type="PANTHER" id="PTHR10527">
    <property type="entry name" value="IMPORTIN BETA"/>
    <property type="match status" value="1"/>
</dbReference>
<evidence type="ECO:0000256" key="1">
    <source>
        <dbReference type="ARBA" id="ARBA00004496"/>
    </source>
</evidence>
<dbReference type="InterPro" id="IPR016024">
    <property type="entry name" value="ARM-type_fold"/>
</dbReference>
<dbReference type="InterPro" id="IPR058584">
    <property type="entry name" value="IMB1_TNPO1-like_TPR"/>
</dbReference>
<proteinExistence type="predicted"/>
<keyword evidence="8" id="KW-1185">Reference proteome</keyword>
<reference evidence="7 8" key="1">
    <citation type="submission" date="2020-02" db="EMBL/GenBank/DDBJ databases">
        <title>Draft genome sequence of Haematococcus lacustris strain NIES-144.</title>
        <authorList>
            <person name="Morimoto D."/>
            <person name="Nakagawa S."/>
            <person name="Yoshida T."/>
            <person name="Sawayama S."/>
        </authorList>
    </citation>
    <scope>NUCLEOTIDE SEQUENCE [LARGE SCALE GENOMIC DNA]</scope>
    <source>
        <strain evidence="7 8">NIES-144</strain>
    </source>
</reference>
<dbReference type="InterPro" id="IPR040122">
    <property type="entry name" value="Importin_beta"/>
</dbReference>
<dbReference type="Gene3D" id="1.25.10.10">
    <property type="entry name" value="Leucine-rich Repeat Variant"/>
    <property type="match status" value="1"/>
</dbReference>
<comment type="subcellular location">
    <subcellularLocation>
        <location evidence="1">Cytoplasm</location>
    </subcellularLocation>
</comment>
<keyword evidence="2" id="KW-0813">Transport</keyword>
<feature type="non-terminal residue" evidence="7">
    <location>
        <position position="1"/>
    </location>
</feature>
<dbReference type="SUPFAM" id="SSF48371">
    <property type="entry name" value="ARM repeat"/>
    <property type="match status" value="1"/>
</dbReference>
<keyword evidence="3" id="KW-0963">Cytoplasm</keyword>
<evidence type="ECO:0000256" key="2">
    <source>
        <dbReference type="ARBA" id="ARBA00022448"/>
    </source>
</evidence>
<organism evidence="7 8">
    <name type="scientific">Haematococcus lacustris</name>
    <name type="common">Green alga</name>
    <name type="synonym">Haematococcus pluvialis</name>
    <dbReference type="NCBI Taxonomy" id="44745"/>
    <lineage>
        <taxon>Eukaryota</taxon>
        <taxon>Viridiplantae</taxon>
        <taxon>Chlorophyta</taxon>
        <taxon>core chlorophytes</taxon>
        <taxon>Chlorophyceae</taxon>
        <taxon>CS clade</taxon>
        <taxon>Chlamydomonadales</taxon>
        <taxon>Haematococcaceae</taxon>
        <taxon>Haematococcus</taxon>
    </lineage>
</organism>
<dbReference type="AlphaFoldDB" id="A0A699ZJ15"/>
<keyword evidence="4" id="KW-0677">Repeat</keyword>
<dbReference type="Pfam" id="PF25574">
    <property type="entry name" value="TPR_IMB1"/>
    <property type="match status" value="1"/>
</dbReference>
<dbReference type="GO" id="GO:0006606">
    <property type="term" value="P:protein import into nucleus"/>
    <property type="evidence" value="ECO:0007669"/>
    <property type="project" value="InterPro"/>
</dbReference>
<evidence type="ECO:0000256" key="4">
    <source>
        <dbReference type="ARBA" id="ARBA00022737"/>
    </source>
</evidence>
<name>A0A699ZJ15_HAELA</name>
<evidence type="ECO:0000259" key="6">
    <source>
        <dbReference type="Pfam" id="PF25574"/>
    </source>
</evidence>